<dbReference type="EMBL" id="JBELOE010000060">
    <property type="protein sequence ID" value="MER2490567.1"/>
    <property type="molecule type" value="Genomic_DNA"/>
</dbReference>
<dbReference type="InterPro" id="IPR052353">
    <property type="entry name" value="Benzoxazolinone_Detox_Enz"/>
</dbReference>
<dbReference type="Gene3D" id="2.40.33.20">
    <property type="entry name" value="PK beta-barrel domain-like"/>
    <property type="match status" value="1"/>
</dbReference>
<dbReference type="Proteomes" id="UP001467690">
    <property type="component" value="Unassembled WGS sequence"/>
</dbReference>
<accession>A0ABV1RCZ6</accession>
<feature type="domain" description="MOSC" evidence="1">
    <location>
        <begin position="28"/>
        <end position="163"/>
    </location>
</feature>
<dbReference type="PANTHER" id="PTHR30212">
    <property type="entry name" value="PROTEIN YIIM"/>
    <property type="match status" value="1"/>
</dbReference>
<dbReference type="InterPro" id="IPR005163">
    <property type="entry name" value="Tri_helical_YiiM-like"/>
</dbReference>
<name>A0ABV1RCZ6_9ALTE</name>
<organism evidence="2 3">
    <name type="scientific">Catenovulum sediminis</name>
    <dbReference type="NCBI Taxonomy" id="1740262"/>
    <lineage>
        <taxon>Bacteria</taxon>
        <taxon>Pseudomonadati</taxon>
        <taxon>Pseudomonadota</taxon>
        <taxon>Gammaproteobacteria</taxon>
        <taxon>Alteromonadales</taxon>
        <taxon>Alteromonadaceae</taxon>
        <taxon>Catenovulum</taxon>
    </lineage>
</organism>
<evidence type="ECO:0000259" key="1">
    <source>
        <dbReference type="PROSITE" id="PS51340"/>
    </source>
</evidence>
<dbReference type="PROSITE" id="PS51340">
    <property type="entry name" value="MOSC"/>
    <property type="match status" value="1"/>
</dbReference>
<dbReference type="SUPFAM" id="SSF50800">
    <property type="entry name" value="PK beta-barrel domain-like"/>
    <property type="match status" value="1"/>
</dbReference>
<protein>
    <submittedName>
        <fullName evidence="2">MOSC domain-containing protein</fullName>
    </submittedName>
</protein>
<comment type="caution">
    <text evidence="2">The sequence shown here is derived from an EMBL/GenBank/DDBJ whole genome shotgun (WGS) entry which is preliminary data.</text>
</comment>
<keyword evidence="3" id="KW-1185">Reference proteome</keyword>
<dbReference type="InterPro" id="IPR011037">
    <property type="entry name" value="Pyrv_Knase-like_insert_dom_sf"/>
</dbReference>
<evidence type="ECO:0000313" key="2">
    <source>
        <dbReference type="EMBL" id="MER2490567.1"/>
    </source>
</evidence>
<dbReference type="Pfam" id="PF03473">
    <property type="entry name" value="MOSC"/>
    <property type="match status" value="1"/>
</dbReference>
<dbReference type="Pfam" id="PF03475">
    <property type="entry name" value="YiiM_3-alpha"/>
    <property type="match status" value="1"/>
</dbReference>
<dbReference type="RefSeq" id="WP_350400353.1">
    <property type="nucleotide sequence ID" value="NZ_JBELOE010000060.1"/>
</dbReference>
<sequence length="216" mass="24258">MHILSINVSKKRLVQYGTRQIETGIFKQPVSSAVQVFNDHIEGDEQADLKNHGGLGKAVYAYSYQHYSYWRTELSLNELPFGSFGENLTLSELDEAQIQIGDIFKVGDVILQVSQPRVPCFKLGLKFDNAEMPRLFSKSLRTGVYFSVKQSGTIAPDDTFQLIDKAANSVSVQSVFSAYFHMEKSAAKPIIEKAVAVEGLSEEWRAQLQKFLLRNS</sequence>
<gene>
    <name evidence="2" type="ORF">ABS311_01535</name>
</gene>
<dbReference type="InterPro" id="IPR005302">
    <property type="entry name" value="MoCF_Sase_C"/>
</dbReference>
<reference evidence="2 3" key="1">
    <citation type="submission" date="2024-06" db="EMBL/GenBank/DDBJ databases">
        <authorList>
            <person name="Chen R.Y."/>
        </authorList>
    </citation>
    <scope>NUCLEOTIDE SEQUENCE [LARGE SCALE GENOMIC DNA]</scope>
    <source>
        <strain evidence="2 3">D2</strain>
    </source>
</reference>
<evidence type="ECO:0000313" key="3">
    <source>
        <dbReference type="Proteomes" id="UP001467690"/>
    </source>
</evidence>
<dbReference type="PANTHER" id="PTHR30212:SF2">
    <property type="entry name" value="PROTEIN YIIM"/>
    <property type="match status" value="1"/>
</dbReference>
<proteinExistence type="predicted"/>